<proteinExistence type="predicted"/>
<reference evidence="1" key="1">
    <citation type="submission" date="2018-05" db="EMBL/GenBank/DDBJ databases">
        <authorList>
            <person name="Lanie J.A."/>
            <person name="Ng W.-L."/>
            <person name="Kazmierczak K.M."/>
            <person name="Andrzejewski T.M."/>
            <person name="Davidsen T.M."/>
            <person name="Wayne K.J."/>
            <person name="Tettelin H."/>
            <person name="Glass J.I."/>
            <person name="Rusch D."/>
            <person name="Podicherti R."/>
            <person name="Tsui H.-C.T."/>
            <person name="Winkler M.E."/>
        </authorList>
    </citation>
    <scope>NUCLEOTIDE SEQUENCE</scope>
</reference>
<protein>
    <submittedName>
        <fullName evidence="1">Uncharacterized protein</fullName>
    </submittedName>
</protein>
<accession>A0A382QMJ5</accession>
<organism evidence="1">
    <name type="scientific">marine metagenome</name>
    <dbReference type="NCBI Taxonomy" id="408172"/>
    <lineage>
        <taxon>unclassified sequences</taxon>
        <taxon>metagenomes</taxon>
        <taxon>ecological metagenomes</taxon>
    </lineage>
</organism>
<dbReference type="EMBL" id="UINC01115552">
    <property type="protein sequence ID" value="SVC86666.1"/>
    <property type="molecule type" value="Genomic_DNA"/>
</dbReference>
<feature type="non-terminal residue" evidence="1">
    <location>
        <position position="1"/>
    </location>
</feature>
<dbReference type="AlphaFoldDB" id="A0A382QMJ5"/>
<gene>
    <name evidence="1" type="ORF">METZ01_LOCUS339520</name>
</gene>
<name>A0A382QMJ5_9ZZZZ</name>
<evidence type="ECO:0000313" key="1">
    <source>
        <dbReference type="EMBL" id="SVC86666.1"/>
    </source>
</evidence>
<sequence length="178" mass="20626">CMFMGDKFLRQRAFFETWQGKMHSLKTHNLQYYDNYIGSMEIYQLGQYREADNEHPNDNYRMTYGVRLHEVFPETIGEIQYQSVTDDMIPMDIPVTFAYRTWENITLDSINGVDFGKGVPDMPNIKPAKNYGIFGGILAKMPPEIKRATKQVVDKIKRDVPIGKGTGGRVFPPYEINR</sequence>